<dbReference type="GO" id="GO:0005737">
    <property type="term" value="C:cytoplasm"/>
    <property type="evidence" value="ECO:0007669"/>
    <property type="project" value="UniProtKB-SubCell"/>
</dbReference>
<protein>
    <submittedName>
        <fullName evidence="13">Late blight resistance protein R1B-16</fullName>
    </submittedName>
</protein>
<evidence type="ECO:0000256" key="4">
    <source>
        <dbReference type="ARBA" id="ARBA00022490"/>
    </source>
</evidence>
<dbReference type="PRINTS" id="PR00364">
    <property type="entry name" value="DISEASERSIST"/>
</dbReference>
<name>A0ABD1G2E5_SALDI</name>
<dbReference type="AlphaFoldDB" id="A0ABD1G2E5"/>
<dbReference type="InterPro" id="IPR002182">
    <property type="entry name" value="NB-ARC"/>
</dbReference>
<keyword evidence="5" id="KW-0433">Leucine-rich repeat</keyword>
<dbReference type="PANTHER" id="PTHR23155:SF1152">
    <property type="entry name" value="AAA+ ATPASE DOMAIN-CONTAINING PROTEIN"/>
    <property type="match status" value="1"/>
</dbReference>
<keyword evidence="4" id="KW-0963">Cytoplasm</keyword>
<dbReference type="Gene3D" id="1.10.8.430">
    <property type="entry name" value="Helical domain of apoptotic protease-activating factors"/>
    <property type="match status" value="1"/>
</dbReference>
<dbReference type="InterPro" id="IPR042197">
    <property type="entry name" value="Apaf_helical"/>
</dbReference>
<evidence type="ECO:0000256" key="6">
    <source>
        <dbReference type="ARBA" id="ARBA00022667"/>
    </source>
</evidence>
<dbReference type="FunFam" id="1.10.10.10:FF:000322">
    <property type="entry name" value="Probable disease resistance protein At1g63360"/>
    <property type="match status" value="1"/>
</dbReference>
<evidence type="ECO:0000256" key="7">
    <source>
        <dbReference type="ARBA" id="ARBA00022737"/>
    </source>
</evidence>
<keyword evidence="10" id="KW-0067">ATP-binding</keyword>
<organism evidence="13 14">
    <name type="scientific">Salvia divinorum</name>
    <name type="common">Maria pastora</name>
    <name type="synonym">Diviner's sage</name>
    <dbReference type="NCBI Taxonomy" id="28513"/>
    <lineage>
        <taxon>Eukaryota</taxon>
        <taxon>Viridiplantae</taxon>
        <taxon>Streptophyta</taxon>
        <taxon>Embryophyta</taxon>
        <taxon>Tracheophyta</taxon>
        <taxon>Spermatophyta</taxon>
        <taxon>Magnoliopsida</taxon>
        <taxon>eudicotyledons</taxon>
        <taxon>Gunneridae</taxon>
        <taxon>Pentapetalae</taxon>
        <taxon>asterids</taxon>
        <taxon>lamiids</taxon>
        <taxon>Lamiales</taxon>
        <taxon>Lamiaceae</taxon>
        <taxon>Nepetoideae</taxon>
        <taxon>Mentheae</taxon>
        <taxon>Salviinae</taxon>
        <taxon>Salvia</taxon>
        <taxon>Salvia subgen. Calosphace</taxon>
    </lineage>
</organism>
<keyword evidence="7" id="KW-0677">Repeat</keyword>
<dbReference type="EMBL" id="JBEAFC010000010">
    <property type="protein sequence ID" value="KAL1538282.1"/>
    <property type="molecule type" value="Genomic_DNA"/>
</dbReference>
<keyword evidence="6" id="KW-0381">Hypersensitive response</keyword>
<dbReference type="InterPro" id="IPR027417">
    <property type="entry name" value="P-loop_NTPase"/>
</dbReference>
<dbReference type="PANTHER" id="PTHR23155">
    <property type="entry name" value="DISEASE RESISTANCE PROTEIN RP"/>
    <property type="match status" value="1"/>
</dbReference>
<dbReference type="InterPro" id="IPR036388">
    <property type="entry name" value="WH-like_DNA-bd_sf"/>
</dbReference>
<evidence type="ECO:0000259" key="11">
    <source>
        <dbReference type="Pfam" id="PF00931"/>
    </source>
</evidence>
<evidence type="ECO:0000256" key="9">
    <source>
        <dbReference type="ARBA" id="ARBA00022821"/>
    </source>
</evidence>
<feature type="domain" description="Disease resistance protein winged helix" evidence="12">
    <location>
        <begin position="448"/>
        <end position="518"/>
    </location>
</feature>
<accession>A0ABD1G2E5</accession>
<evidence type="ECO:0000256" key="1">
    <source>
        <dbReference type="ARBA" id="ARBA00002074"/>
    </source>
</evidence>
<dbReference type="InterPro" id="IPR044974">
    <property type="entry name" value="Disease_R_plants"/>
</dbReference>
<comment type="function">
    <text evidence="1">Confers resistance to late blight (Phytophthora infestans) races carrying the avirulence gene Avr1. Resistance proteins guard the plant against pathogens that contain an appropriate avirulence protein via an indirect interaction with this avirulence protein. That triggers a defense system including the hypersensitive response, which restricts the pathogen growth.</text>
</comment>
<sequence length="899" mass="102391">MAYAALLSALQALKKATQQDFISNLLSIKNQITILDEKFRFLQDFLENDPPPASRDVIHILEGRIREAAYRAEDIIDFHFQDKIVTVPLTVTLPVPVPVTMKTSYWRTLSAVWRFFSLSNKQGRIKDVRADSRLKLYQYFQEVVNEVDSILQEVVLIKESREFESLHMNDHHPPGDADDVGSSKITPTAMVGIDDEMVEIKNQLCGGSSSLKILSFVGMAGIGKTTLATNLFHDPLIEYHFHVRSWTTLTQDHKRTNILRGLVHSMTENLSPGLEEVDELVYKSLKGRRYLIVLDDMWSTEAWDEVKMVFPNDHNGSRIIITTRLADVAAYANSGAYFHQMKFLNDEQSWDLLRGKVFEEDCPSELESVGKWIASNCRGLPLSIIVVAGLLKMDMRKHHWENIGRDVSLAVTEARGEEEERLPWKILSLSYNHLPHHLKPCFLSMAGFPEDYQIPVFNLITLWVAEGFLKPMESKSLEQAGEEYFEDLVNRSLVLVTTKGSNRKPRFCSIHDLLRDLCVKKAQEEKFLHPMNRIQESMKHKRRLWFSKSVEWFHLKSANATNPPARSVFCCSYKGEVLTGFNQLKILHILEVNFESFPCEILQLQRLKFIAFSSGFLRYCTLPPSLPKLEHLQSLIVGSSVKFSAHEYRVVAPLPIWDMPQLRHLVFLNITLSPALSLLPLDGVLENLQTLSRVRNFSFSSEAIDRLPNLKKLKAIYTGDPSVYELGNLIHLDELETLNLFFVPSSRMDRVEGVRFGVPLRIKKLTLGGCGISWEDMRGMTGSLVNLEVLKLEYLSVVGEEWEAAEGDFPMLKFLLMERLDLRCWMAEGGDFPSLERLIIRHCSRLEGIPCGIGEIPTLEVIEVDHCTPSAAESAREIFEEQLSMGNDALQVRVGPLSC</sequence>
<dbReference type="Gene3D" id="3.80.10.10">
    <property type="entry name" value="Ribonuclease Inhibitor"/>
    <property type="match status" value="1"/>
</dbReference>
<dbReference type="SUPFAM" id="SSF52540">
    <property type="entry name" value="P-loop containing nucleoside triphosphate hydrolases"/>
    <property type="match status" value="1"/>
</dbReference>
<evidence type="ECO:0000256" key="2">
    <source>
        <dbReference type="ARBA" id="ARBA00004496"/>
    </source>
</evidence>
<dbReference type="Gene3D" id="1.20.5.4130">
    <property type="match status" value="1"/>
</dbReference>
<dbReference type="Gene3D" id="1.10.10.10">
    <property type="entry name" value="Winged helix-like DNA-binding domain superfamily/Winged helix DNA-binding domain"/>
    <property type="match status" value="1"/>
</dbReference>
<dbReference type="GO" id="GO:0051607">
    <property type="term" value="P:defense response to virus"/>
    <property type="evidence" value="ECO:0007669"/>
    <property type="project" value="UniProtKB-ARBA"/>
</dbReference>
<feature type="domain" description="NB-ARC" evidence="11">
    <location>
        <begin position="195"/>
        <end position="360"/>
    </location>
</feature>
<keyword evidence="14" id="KW-1185">Reference proteome</keyword>
<evidence type="ECO:0000256" key="5">
    <source>
        <dbReference type="ARBA" id="ARBA00022614"/>
    </source>
</evidence>
<evidence type="ECO:0000313" key="14">
    <source>
        <dbReference type="Proteomes" id="UP001567538"/>
    </source>
</evidence>
<dbReference type="GO" id="GO:0005524">
    <property type="term" value="F:ATP binding"/>
    <property type="evidence" value="ECO:0007669"/>
    <property type="project" value="UniProtKB-KW"/>
</dbReference>
<evidence type="ECO:0000256" key="8">
    <source>
        <dbReference type="ARBA" id="ARBA00022741"/>
    </source>
</evidence>
<reference evidence="13 14" key="1">
    <citation type="submission" date="2024-06" db="EMBL/GenBank/DDBJ databases">
        <title>A chromosome level genome sequence of Diviner's sage (Salvia divinorum).</title>
        <authorList>
            <person name="Ford S.A."/>
            <person name="Ro D.-K."/>
            <person name="Ness R.W."/>
            <person name="Phillips M.A."/>
        </authorList>
    </citation>
    <scope>NUCLEOTIDE SEQUENCE [LARGE SCALE GENOMIC DNA]</scope>
    <source>
        <strain evidence="13">SAF-2024a</strain>
        <tissue evidence="13">Leaf</tissue>
    </source>
</reference>
<comment type="subcellular location">
    <subcellularLocation>
        <location evidence="2">Cytoplasm</location>
    </subcellularLocation>
</comment>
<dbReference type="Proteomes" id="UP001567538">
    <property type="component" value="Unassembled WGS sequence"/>
</dbReference>
<dbReference type="Pfam" id="PF00931">
    <property type="entry name" value="NB-ARC"/>
    <property type="match status" value="1"/>
</dbReference>
<keyword evidence="8" id="KW-0547">Nucleotide-binding</keyword>
<evidence type="ECO:0000259" key="12">
    <source>
        <dbReference type="Pfam" id="PF23559"/>
    </source>
</evidence>
<evidence type="ECO:0000256" key="10">
    <source>
        <dbReference type="ARBA" id="ARBA00022840"/>
    </source>
</evidence>
<dbReference type="Pfam" id="PF23559">
    <property type="entry name" value="WHD_DRP"/>
    <property type="match status" value="1"/>
</dbReference>
<proteinExistence type="inferred from homology"/>
<gene>
    <name evidence="13" type="ORF">AAHA92_27043</name>
</gene>
<dbReference type="Gene3D" id="3.40.50.300">
    <property type="entry name" value="P-loop containing nucleotide triphosphate hydrolases"/>
    <property type="match status" value="1"/>
</dbReference>
<dbReference type="FunFam" id="3.40.50.300:FF:001091">
    <property type="entry name" value="Probable disease resistance protein At1g61300"/>
    <property type="match status" value="1"/>
</dbReference>
<dbReference type="InterPro" id="IPR032675">
    <property type="entry name" value="LRR_dom_sf"/>
</dbReference>
<dbReference type="SUPFAM" id="SSF52058">
    <property type="entry name" value="L domain-like"/>
    <property type="match status" value="1"/>
</dbReference>
<evidence type="ECO:0000313" key="13">
    <source>
        <dbReference type="EMBL" id="KAL1538282.1"/>
    </source>
</evidence>
<comment type="caution">
    <text evidence="13">The sequence shown here is derived from an EMBL/GenBank/DDBJ whole genome shotgun (WGS) entry which is preliminary data.</text>
</comment>
<keyword evidence="9" id="KW-0611">Plant defense</keyword>
<evidence type="ECO:0000256" key="3">
    <source>
        <dbReference type="ARBA" id="ARBA00008894"/>
    </source>
</evidence>
<dbReference type="GO" id="GO:0009626">
    <property type="term" value="P:plant-type hypersensitive response"/>
    <property type="evidence" value="ECO:0007669"/>
    <property type="project" value="UniProtKB-KW"/>
</dbReference>
<dbReference type="InterPro" id="IPR058922">
    <property type="entry name" value="WHD_DRP"/>
</dbReference>
<comment type="similarity">
    <text evidence="3">Belongs to the disease resistance NB-LRR family.</text>
</comment>